<reference evidence="1 2" key="1">
    <citation type="submission" date="2015-05" db="EMBL/GenBank/DDBJ databases">
        <authorList>
            <person name="Tang B."/>
            <person name="Yu Y."/>
        </authorList>
    </citation>
    <scope>NUCLEOTIDE SEQUENCE [LARGE SCALE GENOMIC DNA]</scope>
    <source>
        <strain evidence="1 2">DSM 7029</strain>
    </source>
</reference>
<organism evidence="1 2">
    <name type="scientific">Caldimonas brevitalea</name>
    <dbReference type="NCBI Taxonomy" id="413882"/>
    <lineage>
        <taxon>Bacteria</taxon>
        <taxon>Pseudomonadati</taxon>
        <taxon>Pseudomonadota</taxon>
        <taxon>Betaproteobacteria</taxon>
        <taxon>Burkholderiales</taxon>
        <taxon>Sphaerotilaceae</taxon>
        <taxon>Caldimonas</taxon>
    </lineage>
</organism>
<dbReference type="Proteomes" id="UP000035352">
    <property type="component" value="Chromosome"/>
</dbReference>
<dbReference type="OrthoDB" id="9131958at2"/>
<accession>A0A0G3BZM7</accession>
<gene>
    <name evidence="1" type="ORF">AAW51_5304</name>
</gene>
<proteinExistence type="predicted"/>
<dbReference type="KEGG" id="pbh:AAW51_5304"/>
<dbReference type="EMBL" id="CP011371">
    <property type="protein sequence ID" value="AKJ31995.1"/>
    <property type="molecule type" value="Genomic_DNA"/>
</dbReference>
<sequence>MPCPNNAAWCPGPAGSGRKCLKCERGTGTVLPSTLPGQPARLGAPAPVVPERVKPPVPIKPPKLVAKPALGEAASEVAAAAPGGYKFYRGDTRPPQELRNGFTAWASLSAEQARTLLKRFMGTRDSVDLPRQAKGLQDAINGSNAAMSLIDLVRQVKIEKNRSTVHISTDLTEECGGYADGYIYEMTFPSLNTLTTRNVLTSNPPSLECTSPINPLVVLDGDTIDASQTLAISSRGDEVSFLTPIPYACITRYKAPRSSVWQAMPT</sequence>
<evidence type="ECO:0000313" key="2">
    <source>
        <dbReference type="Proteomes" id="UP000035352"/>
    </source>
</evidence>
<keyword evidence="2" id="KW-1185">Reference proteome</keyword>
<dbReference type="AlphaFoldDB" id="A0A0G3BZM7"/>
<dbReference type="RefSeq" id="WP_047197002.1">
    <property type="nucleotide sequence ID" value="NZ_CP011371.1"/>
</dbReference>
<name>A0A0G3BZM7_9BURK</name>
<evidence type="ECO:0000313" key="1">
    <source>
        <dbReference type="EMBL" id="AKJ31995.1"/>
    </source>
</evidence>
<protein>
    <submittedName>
        <fullName evidence="1">Uncharacterized protein</fullName>
    </submittedName>
</protein>